<dbReference type="InterPro" id="IPR009081">
    <property type="entry name" value="PP-bd_ACP"/>
</dbReference>
<dbReference type="Gene3D" id="3.40.50.12780">
    <property type="entry name" value="N-terminal domain of ligase-like"/>
    <property type="match status" value="1"/>
</dbReference>
<dbReference type="InterPro" id="IPR036736">
    <property type="entry name" value="ACP-like_sf"/>
</dbReference>
<evidence type="ECO:0000256" key="2">
    <source>
        <dbReference type="ARBA" id="ARBA00022553"/>
    </source>
</evidence>
<name>A0A0B5F1L1_STRA4</name>
<gene>
    <name evidence="4" type="ORF">SLNWT_5099</name>
</gene>
<keyword evidence="2" id="KW-0597">Phosphoprotein</keyword>
<accession>A0A0B5F1L1</accession>
<organism evidence="4 5">
    <name type="scientific">Streptomyces albus (strain ATCC 21838 / DSM 41398 / FERM P-419 / JCM 4703 / NBRC 107858)</name>
    <dbReference type="NCBI Taxonomy" id="1081613"/>
    <lineage>
        <taxon>Bacteria</taxon>
        <taxon>Bacillati</taxon>
        <taxon>Actinomycetota</taxon>
        <taxon>Actinomycetes</taxon>
        <taxon>Kitasatosporales</taxon>
        <taxon>Streptomycetaceae</taxon>
        <taxon>Streptomyces</taxon>
    </lineage>
</organism>
<dbReference type="PANTHER" id="PTHR44845:SF6">
    <property type="entry name" value="BETA-ALANINE-ACTIVATING ENZYME"/>
    <property type="match status" value="1"/>
</dbReference>
<keyword evidence="1" id="KW-0596">Phosphopantetheine</keyword>
<dbReference type="EMBL" id="CP010519">
    <property type="protein sequence ID" value="AJE85475.1"/>
    <property type="molecule type" value="Genomic_DNA"/>
</dbReference>
<protein>
    <submittedName>
        <fullName evidence="4">Amino acid adenylation domain-containing protein</fullName>
    </submittedName>
</protein>
<proteinExistence type="predicted"/>
<reference evidence="4 5" key="1">
    <citation type="submission" date="2015-01" db="EMBL/GenBank/DDBJ databases">
        <title>Enhanced salinomycin production by adjusting the supply of polyketide extender units in Streptomyce albus DSM 41398.</title>
        <authorList>
            <person name="Lu C."/>
        </authorList>
    </citation>
    <scope>NUCLEOTIDE SEQUENCE [LARGE SCALE GENOMIC DNA]</scope>
    <source>
        <strain evidence="5">ATCC 21838 / DSM 41398 / FERM P-419 / JCM 4703 / NBRC 107858</strain>
    </source>
</reference>
<dbReference type="Pfam" id="PF00501">
    <property type="entry name" value="AMP-binding"/>
    <property type="match status" value="1"/>
</dbReference>
<keyword evidence="5" id="KW-1185">Reference proteome</keyword>
<dbReference type="KEGG" id="sals:SLNWT_5099"/>
<dbReference type="Gene3D" id="1.10.1200.10">
    <property type="entry name" value="ACP-like"/>
    <property type="match status" value="1"/>
</dbReference>
<evidence type="ECO:0000313" key="5">
    <source>
        <dbReference type="Proteomes" id="UP000031523"/>
    </source>
</evidence>
<feature type="domain" description="Carrier" evidence="3">
    <location>
        <begin position="499"/>
        <end position="573"/>
    </location>
</feature>
<dbReference type="PROSITE" id="PS50075">
    <property type="entry name" value="CARRIER"/>
    <property type="match status" value="1"/>
</dbReference>
<dbReference type="AlphaFoldDB" id="A0A0B5F1L1"/>
<dbReference type="InterPro" id="IPR000873">
    <property type="entry name" value="AMP-dep_synth/lig_dom"/>
</dbReference>
<dbReference type="Proteomes" id="UP000031523">
    <property type="component" value="Chromosome"/>
</dbReference>
<dbReference type="PANTHER" id="PTHR44845">
    <property type="entry name" value="CARRIER DOMAIN-CONTAINING PROTEIN"/>
    <property type="match status" value="1"/>
</dbReference>
<evidence type="ECO:0000313" key="4">
    <source>
        <dbReference type="EMBL" id="AJE85475.1"/>
    </source>
</evidence>
<dbReference type="SUPFAM" id="SSF47336">
    <property type="entry name" value="ACP-like"/>
    <property type="match status" value="1"/>
</dbReference>
<sequence length="577" mass="60154">MTATLPQVHTSLWTRFMDTVSRHAPEPAVLVPGAPGTVDQPPVTYQELAERARAVSARWLDRSGGALAGHVVADSSERGVGQIVNFLAAQHAGACYCALDTRRPEEFLRGATELLSPRLGVHDDEVTVSPSPGNLPEDSANILFTSGTTGTPRAILQTGRQLRWFTGNAGLAPLEPGERVAHCSSAGFDTYLFEVVRTLLGGGCVTVLPRFEDVFRDGVEATLRRTGVTVMLAPATLVNSAARMSPGAFNSLRILYSGGSELYADSVSAILKSGCTASFVNLYGPAEGVVACTGHEIDPAEHASDYGGVPVMPLGRPLPGITTTLVDEESSLPLPASSDTGRLVIAGEGISAGYLSRDADGRLVCTPFGDDGRTFLTGDVVSRAADGRLGFVRRTGGVLKVNGVRTSKSELEGNARAAGAVAAAVAEKAGEPILFVQLPPALDTPAFLTALRRIGPASAVPRVRAVDEIPVNVNGKHDAALLLESEAAENATAPAAAPAGDPAVRARLVAQVESIHGGPVPDGADLYDLGFSSLQMAMLLLALTENEGVELTAEELLSAPDLDDLARLIQERSTGDH</sequence>
<evidence type="ECO:0000256" key="1">
    <source>
        <dbReference type="ARBA" id="ARBA00022450"/>
    </source>
</evidence>
<dbReference type="Pfam" id="PF00550">
    <property type="entry name" value="PP-binding"/>
    <property type="match status" value="1"/>
</dbReference>
<dbReference type="InterPro" id="IPR020845">
    <property type="entry name" value="AMP-binding_CS"/>
</dbReference>
<dbReference type="SUPFAM" id="SSF56801">
    <property type="entry name" value="Acetyl-CoA synthetase-like"/>
    <property type="match status" value="1"/>
</dbReference>
<dbReference type="InterPro" id="IPR042099">
    <property type="entry name" value="ANL_N_sf"/>
</dbReference>
<evidence type="ECO:0000259" key="3">
    <source>
        <dbReference type="PROSITE" id="PS50075"/>
    </source>
</evidence>
<dbReference type="PROSITE" id="PS00455">
    <property type="entry name" value="AMP_BINDING"/>
    <property type="match status" value="1"/>
</dbReference>